<dbReference type="Pfam" id="PF23363">
    <property type="entry name" value="DUF7089"/>
    <property type="match status" value="1"/>
</dbReference>
<dbReference type="InterPro" id="IPR055515">
    <property type="entry name" value="DUF7089"/>
</dbReference>
<keyword evidence="2" id="KW-1185">Reference proteome</keyword>
<sequence>MFTARDLSEPLTTVRDEHAPEALVVDTTDFQTLPSTQAEELGLLVDALDPVAHPDDWLPSDCPEQLRAYVGPDFTIGLPGDGGVTWTTQTTPPTVFVKNRMEGSPDSFVDFLIAEALVQAGLGVPEQFTGFFRSEYSTLDTVTPLSPADTYQLATALYAAYLGLHTRPIFEAWAETIPALHAAWRDAGERLTPRLSGLTSEVATGETSFAAAAELACNALKHGCDLPTPFGALDTAAYRESGPEYAIVWARKTFEELPD</sequence>
<protein>
    <submittedName>
        <fullName evidence="1">Uncharacterized protein</fullName>
    </submittedName>
</protein>
<name>A0A8U0A4F2_9EURY</name>
<organism evidence="1 2">
    <name type="scientific">Halocatena salina</name>
    <dbReference type="NCBI Taxonomy" id="2934340"/>
    <lineage>
        <taxon>Archaea</taxon>
        <taxon>Methanobacteriati</taxon>
        <taxon>Methanobacteriota</taxon>
        <taxon>Stenosarchaea group</taxon>
        <taxon>Halobacteria</taxon>
        <taxon>Halobacteriales</taxon>
        <taxon>Natronomonadaceae</taxon>
        <taxon>Halocatena</taxon>
    </lineage>
</organism>
<dbReference type="Proteomes" id="UP000831768">
    <property type="component" value="Chromosome"/>
</dbReference>
<evidence type="ECO:0000313" key="1">
    <source>
        <dbReference type="EMBL" id="UPM44091.1"/>
    </source>
</evidence>
<dbReference type="KEGG" id="haad:MW046_07980"/>
<dbReference type="RefSeq" id="WP_247994746.1">
    <property type="nucleotide sequence ID" value="NZ_CP096019.1"/>
</dbReference>
<gene>
    <name evidence="1" type="ORF">MW046_07980</name>
</gene>
<proteinExistence type="predicted"/>
<reference evidence="1" key="1">
    <citation type="submission" date="2022-04" db="EMBL/GenBank/DDBJ databases">
        <title>Halocatena sp. nov., isolated from a salt lake.</title>
        <authorList>
            <person name="Cui H.-L."/>
        </authorList>
    </citation>
    <scope>NUCLEOTIDE SEQUENCE</scope>
    <source>
        <strain evidence="1">AD-1</strain>
    </source>
</reference>
<dbReference type="GeneID" id="71927977"/>
<accession>A0A8U0A4F2</accession>
<dbReference type="AlphaFoldDB" id="A0A8U0A4F2"/>
<dbReference type="EMBL" id="CP096019">
    <property type="protein sequence ID" value="UPM44091.1"/>
    <property type="molecule type" value="Genomic_DNA"/>
</dbReference>
<evidence type="ECO:0000313" key="2">
    <source>
        <dbReference type="Proteomes" id="UP000831768"/>
    </source>
</evidence>